<dbReference type="PATRIC" id="fig|44252.3.peg.2393"/>
<name>A0A090ZFZ1_PAEMA</name>
<evidence type="ECO:0000256" key="1">
    <source>
        <dbReference type="SAM" id="Phobius"/>
    </source>
</evidence>
<dbReference type="GeneID" id="77012387"/>
<keyword evidence="1" id="KW-0812">Transmembrane</keyword>
<keyword evidence="1" id="KW-0472">Membrane</keyword>
<dbReference type="AlphaFoldDB" id="A0A090ZFZ1"/>
<dbReference type="EMBL" id="JMQA01000022">
    <property type="protein sequence ID" value="KFN09552.1"/>
    <property type="molecule type" value="Genomic_DNA"/>
</dbReference>
<accession>A0A090ZFZ1</accession>
<feature type="transmembrane region" description="Helical" evidence="1">
    <location>
        <begin position="13"/>
        <end position="37"/>
    </location>
</feature>
<dbReference type="EMBL" id="WNZZ01000011">
    <property type="protein sequence ID" value="MUG23905.1"/>
    <property type="molecule type" value="Genomic_DNA"/>
</dbReference>
<protein>
    <submittedName>
        <fullName evidence="2">Uncharacterized protein</fullName>
    </submittedName>
</protein>
<dbReference type="Proteomes" id="UP000442469">
    <property type="component" value="Unassembled WGS sequence"/>
</dbReference>
<proteinExistence type="predicted"/>
<evidence type="ECO:0000313" key="5">
    <source>
        <dbReference type="Proteomes" id="UP000442469"/>
    </source>
</evidence>
<dbReference type="Proteomes" id="UP000029278">
    <property type="component" value="Unassembled WGS sequence"/>
</dbReference>
<reference evidence="2 4" key="1">
    <citation type="submission" date="2014-04" db="EMBL/GenBank/DDBJ databases">
        <authorList>
            <person name="Bishop-Lilly K.A."/>
            <person name="Broomall S.M."/>
            <person name="Chain P.S."/>
            <person name="Chertkov O."/>
            <person name="Coyne S.R."/>
            <person name="Daligault H.E."/>
            <person name="Davenport K.W."/>
            <person name="Erkkila T."/>
            <person name="Frey K.G."/>
            <person name="Gibbons H.S."/>
            <person name="Gu W."/>
            <person name="Jaissle J."/>
            <person name="Johnson S.L."/>
            <person name="Koroleva G.I."/>
            <person name="Ladner J.T."/>
            <person name="Lo C.-C."/>
            <person name="Minogue T.D."/>
            <person name="Munk C."/>
            <person name="Palacios G.F."/>
            <person name="Redden C.L."/>
            <person name="Rosenzweig C.N."/>
            <person name="Scholz M.B."/>
            <person name="Teshima H."/>
            <person name="Xu Y."/>
        </authorList>
    </citation>
    <scope>NUCLEOTIDE SEQUENCE [LARGE SCALE GENOMIC DNA]</scope>
    <source>
        <strain evidence="2 4">8244</strain>
    </source>
</reference>
<dbReference type="STRING" id="44252.DJ90_3256"/>
<evidence type="ECO:0000313" key="3">
    <source>
        <dbReference type="EMBL" id="MUG23905.1"/>
    </source>
</evidence>
<comment type="caution">
    <text evidence="2">The sequence shown here is derived from an EMBL/GenBank/DDBJ whole genome shotgun (WGS) entry which is preliminary data.</text>
</comment>
<dbReference type="HOGENOM" id="CLU_211001_1_0_9"/>
<dbReference type="RefSeq" id="WP_155620374.1">
    <property type="nucleotide sequence ID" value="NZ_BGML01000006.1"/>
</dbReference>
<gene>
    <name evidence="2" type="ORF">DJ90_3256</name>
    <name evidence="3" type="ORF">GNQ08_16055</name>
</gene>
<evidence type="ECO:0000313" key="4">
    <source>
        <dbReference type="Proteomes" id="UP000029278"/>
    </source>
</evidence>
<organism evidence="2 4">
    <name type="scientific">Paenibacillus macerans</name>
    <name type="common">Bacillus macerans</name>
    <dbReference type="NCBI Taxonomy" id="44252"/>
    <lineage>
        <taxon>Bacteria</taxon>
        <taxon>Bacillati</taxon>
        <taxon>Bacillota</taxon>
        <taxon>Bacilli</taxon>
        <taxon>Bacillales</taxon>
        <taxon>Paenibacillaceae</taxon>
        <taxon>Paenibacillus</taxon>
    </lineage>
</organism>
<evidence type="ECO:0000313" key="2">
    <source>
        <dbReference type="EMBL" id="KFN09552.1"/>
    </source>
</evidence>
<keyword evidence="1" id="KW-1133">Transmembrane helix</keyword>
<sequence length="57" mass="6462">MNAVGPSFGMFEILPVLMLLVYIVVVCLGIYALVLFIKLARRGIEALDIYLYEKRGR</sequence>
<keyword evidence="4" id="KW-1185">Reference proteome</keyword>
<reference evidence="3 5" key="2">
    <citation type="submission" date="2019-11" db="EMBL/GenBank/DDBJ databases">
        <title>Draft genome sequences of five Paenibacillus species of dairy origin.</title>
        <authorList>
            <person name="Olajide A.M."/>
            <person name="Chen S."/>
            <person name="Lapointe G."/>
        </authorList>
    </citation>
    <scope>NUCLEOTIDE SEQUENCE [LARGE SCALE GENOMIC DNA]</scope>
    <source>
        <strain evidence="3 5">3CT49</strain>
    </source>
</reference>